<dbReference type="InterPro" id="IPR010994">
    <property type="entry name" value="RuvA_2-like"/>
</dbReference>
<comment type="similarity">
    <text evidence="6">Belongs to the UPF0758 family.</text>
</comment>
<evidence type="ECO:0000256" key="3">
    <source>
        <dbReference type="ARBA" id="ARBA00022801"/>
    </source>
</evidence>
<reference evidence="9" key="1">
    <citation type="submission" date="2016-02" db="EMBL/GenBank/DDBJ databases">
        <authorList>
            <person name="Shin S.-K."/>
            <person name="Yi H."/>
            <person name="Kim E."/>
        </authorList>
    </citation>
    <scope>NUCLEOTIDE SEQUENCE [LARGE SCALE GENOMIC DNA]</scope>
    <source>
        <strain evidence="9">LPB0003</strain>
    </source>
</reference>
<dbReference type="InterPro" id="IPR020891">
    <property type="entry name" value="UPF0758_CS"/>
</dbReference>
<protein>
    <recommendedName>
        <fullName evidence="7">MPN domain-containing protein</fullName>
    </recommendedName>
</protein>
<sequence length="228" mass="25107">MEKLTIKTWALDDRPREKLVAKGKLALSDAELIAILIGSGNRNESAVGLSKRILQSVDGNINALAKLSVEKLCEFKGIGEAKAICIITALEIGKRRQLEIALEKPKINSSKNGFNLMQPIIGDLEHEEFWVLFLNNSNKVLAKTQISKGGLTATIVDIRLLFKRALELSCVAIIVCHNHPSGKLQPSNADKQITQKIKNAGVTLDIKLLDHLIITEKDYFSFADEGIL</sequence>
<dbReference type="InterPro" id="IPR025657">
    <property type="entry name" value="RadC_JAB"/>
</dbReference>
<keyword evidence="3" id="KW-0378">Hydrolase</keyword>
<dbReference type="Gene3D" id="3.40.140.10">
    <property type="entry name" value="Cytidine Deaminase, domain 2"/>
    <property type="match status" value="1"/>
</dbReference>
<keyword evidence="2" id="KW-0479">Metal-binding</keyword>
<dbReference type="GO" id="GO:0046872">
    <property type="term" value="F:metal ion binding"/>
    <property type="evidence" value="ECO:0007669"/>
    <property type="project" value="UniProtKB-KW"/>
</dbReference>
<dbReference type="NCBIfam" id="NF000642">
    <property type="entry name" value="PRK00024.1"/>
    <property type="match status" value="1"/>
</dbReference>
<dbReference type="InterPro" id="IPR046778">
    <property type="entry name" value="UPF0758_N"/>
</dbReference>
<dbReference type="CDD" id="cd08071">
    <property type="entry name" value="MPN_DUF2466"/>
    <property type="match status" value="1"/>
</dbReference>
<dbReference type="NCBIfam" id="TIGR00608">
    <property type="entry name" value="radc"/>
    <property type="match status" value="1"/>
</dbReference>
<dbReference type="PANTHER" id="PTHR30471">
    <property type="entry name" value="DNA REPAIR PROTEIN RADC"/>
    <property type="match status" value="1"/>
</dbReference>
<proteinExistence type="inferred from homology"/>
<organism evidence="8 9">
    <name type="scientific">Polaribacter vadi</name>
    <dbReference type="NCBI Taxonomy" id="1774273"/>
    <lineage>
        <taxon>Bacteria</taxon>
        <taxon>Pseudomonadati</taxon>
        <taxon>Bacteroidota</taxon>
        <taxon>Flavobacteriia</taxon>
        <taxon>Flavobacteriales</taxon>
        <taxon>Flavobacteriaceae</taxon>
    </lineage>
</organism>
<evidence type="ECO:0000313" key="8">
    <source>
        <dbReference type="EMBL" id="OBY61901.1"/>
    </source>
</evidence>
<keyword evidence="4" id="KW-0862">Zinc</keyword>
<gene>
    <name evidence="8" type="ORF">LPB3_13995</name>
</gene>
<name>A0A1B8TQL0_9FLAO</name>
<comment type="caution">
    <text evidence="8">The sequence shown here is derived from an EMBL/GenBank/DDBJ whole genome shotgun (WGS) entry which is preliminary data.</text>
</comment>
<dbReference type="SUPFAM" id="SSF47781">
    <property type="entry name" value="RuvA domain 2-like"/>
    <property type="match status" value="1"/>
</dbReference>
<keyword evidence="1" id="KW-0645">Protease</keyword>
<dbReference type="RefSeq" id="WP_065320257.1">
    <property type="nucleotide sequence ID" value="NZ_CP017477.1"/>
</dbReference>
<accession>A0A1B8TQL0</accession>
<evidence type="ECO:0000256" key="6">
    <source>
        <dbReference type="RuleBase" id="RU003797"/>
    </source>
</evidence>
<dbReference type="InterPro" id="IPR001405">
    <property type="entry name" value="UPF0758"/>
</dbReference>
<dbReference type="GO" id="GO:0008237">
    <property type="term" value="F:metallopeptidase activity"/>
    <property type="evidence" value="ECO:0007669"/>
    <property type="project" value="UniProtKB-KW"/>
</dbReference>
<dbReference type="PROSITE" id="PS50249">
    <property type="entry name" value="MPN"/>
    <property type="match status" value="1"/>
</dbReference>
<dbReference type="Pfam" id="PF20582">
    <property type="entry name" value="UPF0758_N"/>
    <property type="match status" value="1"/>
</dbReference>
<dbReference type="AlphaFoldDB" id="A0A1B8TQL0"/>
<dbReference type="PANTHER" id="PTHR30471:SF3">
    <property type="entry name" value="UPF0758 PROTEIN YEES-RELATED"/>
    <property type="match status" value="1"/>
</dbReference>
<evidence type="ECO:0000256" key="4">
    <source>
        <dbReference type="ARBA" id="ARBA00022833"/>
    </source>
</evidence>
<dbReference type="KEGG" id="pob:LPB03_15310"/>
<keyword evidence="5" id="KW-0482">Metalloprotease</keyword>
<dbReference type="InterPro" id="IPR037518">
    <property type="entry name" value="MPN"/>
</dbReference>
<evidence type="ECO:0000256" key="5">
    <source>
        <dbReference type="ARBA" id="ARBA00023049"/>
    </source>
</evidence>
<evidence type="ECO:0000259" key="7">
    <source>
        <dbReference type="PROSITE" id="PS50249"/>
    </source>
</evidence>
<evidence type="ECO:0000256" key="1">
    <source>
        <dbReference type="ARBA" id="ARBA00022670"/>
    </source>
</evidence>
<dbReference type="EMBL" id="LSFM01000025">
    <property type="protein sequence ID" value="OBY61901.1"/>
    <property type="molecule type" value="Genomic_DNA"/>
</dbReference>
<dbReference type="OrthoDB" id="9804482at2"/>
<evidence type="ECO:0000256" key="2">
    <source>
        <dbReference type="ARBA" id="ARBA00022723"/>
    </source>
</evidence>
<dbReference type="PROSITE" id="PS01302">
    <property type="entry name" value="UPF0758"/>
    <property type="match status" value="1"/>
</dbReference>
<dbReference type="STRING" id="1774273.LPB03_15310"/>
<dbReference type="Proteomes" id="UP000092584">
    <property type="component" value="Unassembled WGS sequence"/>
</dbReference>
<dbReference type="Pfam" id="PF04002">
    <property type="entry name" value="RadC"/>
    <property type="match status" value="1"/>
</dbReference>
<dbReference type="GO" id="GO:0006508">
    <property type="term" value="P:proteolysis"/>
    <property type="evidence" value="ECO:0007669"/>
    <property type="project" value="UniProtKB-KW"/>
</dbReference>
<evidence type="ECO:0000313" key="9">
    <source>
        <dbReference type="Proteomes" id="UP000092584"/>
    </source>
</evidence>
<keyword evidence="9" id="KW-1185">Reference proteome</keyword>
<feature type="domain" description="MPN" evidence="7">
    <location>
        <begin position="106"/>
        <end position="228"/>
    </location>
</feature>